<proteinExistence type="predicted"/>
<accession>U5HIM4</accession>
<reference evidence="2" key="4">
    <citation type="submission" date="2015-06" db="UniProtKB">
        <authorList>
            <consortium name="EnsemblFungi"/>
        </authorList>
    </citation>
    <scope>IDENTIFICATION</scope>
</reference>
<reference evidence="1 3" key="3">
    <citation type="journal article" date="2015" name="BMC Genomics">
        <title>Sex and parasites: genomic and transcriptomic analysis of Microbotryum lychnidis-dioicae, the biotrophic and plant-castrating anther smut fungus.</title>
        <authorList>
            <person name="Perlin M.H."/>
            <person name="Amselem J."/>
            <person name="Fontanillas E."/>
            <person name="Toh S.S."/>
            <person name="Chen Z."/>
            <person name="Goldberg J."/>
            <person name="Duplessis S."/>
            <person name="Henrissat B."/>
            <person name="Young S."/>
            <person name="Zeng Q."/>
            <person name="Aguileta G."/>
            <person name="Petit E."/>
            <person name="Badouin H."/>
            <person name="Andrews J."/>
            <person name="Razeeq D."/>
            <person name="Gabaldon T."/>
            <person name="Quesneville H."/>
            <person name="Giraud T."/>
            <person name="Hood M.E."/>
            <person name="Schultz D.J."/>
            <person name="Cuomo C.A."/>
        </authorList>
    </citation>
    <scope>NUCLEOTIDE SEQUENCE [LARGE SCALE GENOMIC DNA]</scope>
    <source>
        <strain evidence="3">p1A1 Lamole</strain>
        <strain evidence="1">P1A1 Lamole</strain>
    </source>
</reference>
<protein>
    <submittedName>
        <fullName evidence="1 2">Uncharacterized protein</fullName>
    </submittedName>
</protein>
<organism evidence="1">
    <name type="scientific">Microbotryum lychnidis-dioicae (strain p1A1 Lamole / MvSl-1064)</name>
    <name type="common">Anther smut fungus</name>
    <dbReference type="NCBI Taxonomy" id="683840"/>
    <lineage>
        <taxon>Eukaryota</taxon>
        <taxon>Fungi</taxon>
        <taxon>Dikarya</taxon>
        <taxon>Basidiomycota</taxon>
        <taxon>Pucciniomycotina</taxon>
        <taxon>Microbotryomycetes</taxon>
        <taxon>Microbotryales</taxon>
        <taxon>Microbotryaceae</taxon>
        <taxon>Microbotryum</taxon>
    </lineage>
</organism>
<evidence type="ECO:0000313" key="3">
    <source>
        <dbReference type="Proteomes" id="UP000017200"/>
    </source>
</evidence>
<keyword evidence="3" id="KW-1185">Reference proteome</keyword>
<dbReference type="Gene3D" id="1.10.8.480">
    <property type="match status" value="1"/>
</dbReference>
<dbReference type="AlphaFoldDB" id="U5HIM4"/>
<dbReference type="EMBL" id="AEIJ01000920">
    <property type="status" value="NOT_ANNOTATED_CDS"/>
    <property type="molecule type" value="Genomic_DNA"/>
</dbReference>
<dbReference type="EMBL" id="GL541804">
    <property type="protein sequence ID" value="KDE02571.1"/>
    <property type="molecule type" value="Genomic_DNA"/>
</dbReference>
<reference evidence="1" key="2">
    <citation type="submission" date="2010-11" db="EMBL/GenBank/DDBJ databases">
        <authorList>
            <consortium name="The Broad Institute Genome Sequencing Platform"/>
            <person name="Earl A."/>
            <person name="Ward D."/>
            <person name="Feldgarden M."/>
            <person name="Gevers D."/>
            <person name="Butler R."/>
            <person name="Young S.K."/>
            <person name="Zeng Q."/>
            <person name="Gargeya S."/>
            <person name="Fitzgerald M."/>
            <person name="Haas B."/>
            <person name="Abouelleil A."/>
            <person name="Alvarado L."/>
            <person name="Arachchi H.M."/>
            <person name="Berlin A."/>
            <person name="Brown A."/>
            <person name="Chapman S.B."/>
            <person name="Chen Z."/>
            <person name="Dunbar C."/>
            <person name="Freedman E."/>
            <person name="Gearin G."/>
            <person name="Gellesch M."/>
            <person name="Goldberg J."/>
            <person name="Griggs A."/>
            <person name="Gujja S."/>
            <person name="Heilman E."/>
            <person name="Heiman D."/>
            <person name="Howarth C."/>
            <person name="Larson L."/>
            <person name="Lui A."/>
            <person name="MacDonald P.J.P."/>
            <person name="Mehta T."/>
            <person name="Montmayeur A."/>
            <person name="Murphy C."/>
            <person name="Neiman D."/>
            <person name="Pearson M."/>
            <person name="Priest M."/>
            <person name="Roberts A."/>
            <person name="Saif S."/>
            <person name="Shea T."/>
            <person name="Shenoy N."/>
            <person name="Sisk P."/>
            <person name="Stolte C."/>
            <person name="Sykes S."/>
            <person name="White J."/>
            <person name="Yandava C."/>
            <person name="Wortman J."/>
            <person name="Nusbaum C."/>
            <person name="Birren B."/>
        </authorList>
    </citation>
    <scope>NUCLEOTIDE SEQUENCE</scope>
    <source>
        <strain evidence="1">P1A1 Lamole</strain>
    </source>
</reference>
<dbReference type="OrthoDB" id="74991at2759"/>
<evidence type="ECO:0000313" key="2">
    <source>
        <dbReference type="EnsemblFungi" id="MVLG_06874T0"/>
    </source>
</evidence>
<evidence type="ECO:0000313" key="1">
    <source>
        <dbReference type="EMBL" id="KDE02571.1"/>
    </source>
</evidence>
<dbReference type="EnsemblFungi" id="MVLG_06874T0">
    <property type="protein sequence ID" value="MVLG_06874T0"/>
    <property type="gene ID" value="MVLG_06874"/>
</dbReference>
<dbReference type="InParanoid" id="U5HIM4"/>
<sequence length="49" mass="5709">MIEDDFNISPLLAKVLEESGFAEQRAAKMDVDDFLKLLTIFHKYHLHFA</sequence>
<dbReference type="STRING" id="683840.U5HIM4"/>
<dbReference type="HOGENOM" id="CLU_3144051_0_0_1"/>
<name>U5HIM4_USTV1</name>
<reference evidence="3" key="1">
    <citation type="submission" date="2010-11" db="EMBL/GenBank/DDBJ databases">
        <title>The genome sequence of Microbotryum violaceum strain p1A1 Lamole.</title>
        <authorList>
            <person name="Cuomo C."/>
            <person name="Perlin M."/>
            <person name="Young S.K."/>
            <person name="Zeng Q."/>
            <person name="Gargeya S."/>
            <person name="Alvarado L."/>
            <person name="Berlin A."/>
            <person name="Chapman S.B."/>
            <person name="Chen Z."/>
            <person name="Freedman E."/>
            <person name="Gellesch M."/>
            <person name="Goldberg J."/>
            <person name="Griggs A."/>
            <person name="Gujja S."/>
            <person name="Heilman E."/>
            <person name="Heiman D."/>
            <person name="Howarth C."/>
            <person name="Mehta T."/>
            <person name="Neiman D."/>
            <person name="Pearson M."/>
            <person name="Roberts A."/>
            <person name="Saif S."/>
            <person name="Shea T."/>
            <person name="Shenoy N."/>
            <person name="Sisk P."/>
            <person name="Stolte C."/>
            <person name="Sykes S."/>
            <person name="White J."/>
            <person name="Yandava C."/>
            <person name="Haas B."/>
            <person name="Nusbaum C."/>
            <person name="Birren B."/>
        </authorList>
    </citation>
    <scope>NUCLEOTIDE SEQUENCE [LARGE SCALE GENOMIC DNA]</scope>
    <source>
        <strain evidence="3">p1A1 Lamole</strain>
    </source>
</reference>
<gene>
    <name evidence="1" type="ORF">MVLG_06874</name>
</gene>
<dbReference type="Proteomes" id="UP000017200">
    <property type="component" value="Unassembled WGS sequence"/>
</dbReference>